<feature type="transmembrane region" description="Helical" evidence="2">
    <location>
        <begin position="507"/>
        <end position="527"/>
    </location>
</feature>
<dbReference type="GO" id="GO:0042391">
    <property type="term" value="P:regulation of membrane potential"/>
    <property type="evidence" value="ECO:0007669"/>
    <property type="project" value="TreeGrafter"/>
</dbReference>
<keyword evidence="5" id="KW-1185">Reference proteome</keyword>
<evidence type="ECO:0000256" key="2">
    <source>
        <dbReference type="SAM" id="Phobius"/>
    </source>
</evidence>
<dbReference type="InterPro" id="IPR013099">
    <property type="entry name" value="K_chnl_dom"/>
</dbReference>
<gene>
    <name evidence="4" type="ORF">JKP88DRAFT_244652</name>
</gene>
<dbReference type="InterPro" id="IPR050818">
    <property type="entry name" value="KCNH_animal-type"/>
</dbReference>
<dbReference type="Gene3D" id="1.10.287.70">
    <property type="match status" value="1"/>
</dbReference>
<feature type="transmembrane region" description="Helical" evidence="2">
    <location>
        <begin position="267"/>
        <end position="288"/>
    </location>
</feature>
<dbReference type="GO" id="GO:0005886">
    <property type="term" value="C:plasma membrane"/>
    <property type="evidence" value="ECO:0007669"/>
    <property type="project" value="TreeGrafter"/>
</dbReference>
<evidence type="ECO:0000313" key="5">
    <source>
        <dbReference type="Proteomes" id="UP000664859"/>
    </source>
</evidence>
<feature type="transmembrane region" description="Helical" evidence="2">
    <location>
        <begin position="230"/>
        <end position="255"/>
    </location>
</feature>
<organism evidence="4 5">
    <name type="scientific">Tribonema minus</name>
    <dbReference type="NCBI Taxonomy" id="303371"/>
    <lineage>
        <taxon>Eukaryota</taxon>
        <taxon>Sar</taxon>
        <taxon>Stramenopiles</taxon>
        <taxon>Ochrophyta</taxon>
        <taxon>PX clade</taxon>
        <taxon>Xanthophyceae</taxon>
        <taxon>Tribonematales</taxon>
        <taxon>Tribonemataceae</taxon>
        <taxon>Tribonema</taxon>
    </lineage>
</organism>
<dbReference type="Proteomes" id="UP000664859">
    <property type="component" value="Unassembled WGS sequence"/>
</dbReference>
<sequence length="830" mass="92485">MAKAGRCASAAQGSGGDCCLFSGGVQSCSSSAWQCSALVMRGRTVTSHGCRGGTPHDGRRRVVLQQAADIADMILSRGDFEQGCSFIVTRAVTIRTLHLYLLYATYIVARRHSGAMPSSSNFKIPRMGLAHVGRKTILKQMMEMNIGIDADQRYSEEEEAAARAAADKTVATLTHVNIQDVEYLSGPYSLNIKENFDGDKGVMNRPNLFMHVGRGVSRYVFDPASRGFQWWSFVVLVVTLIVAFAIPIDLAWPLVAKSSAAYVLANAIFYLVFWLDMLVQFNLAVWMADGSVIATRRRIALHYLLTWFSLDLISSMPWDLILGQKRGNLFRLLKLLRFGSELPLYDSGGILPCRRTRGPPIAFIGAMRKLPVPAVGGLAAACSTAAAPSAPPEAETLLWQNSLTRALAGEHILRQYERHKPVQYDISLSSYSCGALTLAQALAGEHVLRQYERRKPVQYELLQLWRFAVLLPLVLHFMGCGLYIIANIANETYDFREANGIEGDSQFLQWVYGIYWAAMTVSTIGYGDVSLVTYAERGYAIACMIIGATCYAYLVGAVINIMLKMGAKEQERRDGLAAVNYLMANIKLPVHMQVRVRHFLADVHTLRVPQLMDHQDELKKLSPPCVAYIARYLFRGWLPQVWWLRTSDDSFITRLALIVKSDAFAPQEPLFRETILRTMSAYTYGAAAATYVGVWRIDRPALMELLDEFPNMRLQQQQYRPLFYPLFQGERCVQRFQDESRLQSENRKTPNSELQQPRITYAFELMHHSDLDPDADVAAGCTSVVPAATLADGDSAGVSTELQSLAATMRAALQRMEQLQGRIAAAEAVQ</sequence>
<comment type="caution">
    <text evidence="4">The sequence shown here is derived from an EMBL/GenBank/DDBJ whole genome shotgun (WGS) entry which is preliminary data.</text>
</comment>
<evidence type="ECO:0000259" key="3">
    <source>
        <dbReference type="Pfam" id="PF07885"/>
    </source>
</evidence>
<dbReference type="Pfam" id="PF07885">
    <property type="entry name" value="Ion_trans_2"/>
    <property type="match status" value="1"/>
</dbReference>
<keyword evidence="2" id="KW-1133">Transmembrane helix</keyword>
<keyword evidence="2" id="KW-0472">Membrane</keyword>
<keyword evidence="2" id="KW-0812">Transmembrane</keyword>
<dbReference type="SUPFAM" id="SSF81324">
    <property type="entry name" value="Voltage-gated potassium channels"/>
    <property type="match status" value="1"/>
</dbReference>
<name>A0A835YZG9_9STRA</name>
<dbReference type="OrthoDB" id="432483at2759"/>
<dbReference type="SUPFAM" id="SSF51206">
    <property type="entry name" value="cAMP-binding domain-like"/>
    <property type="match status" value="1"/>
</dbReference>
<feature type="coiled-coil region" evidence="1">
    <location>
        <begin position="802"/>
        <end position="829"/>
    </location>
</feature>
<reference evidence="4" key="1">
    <citation type="submission" date="2021-02" db="EMBL/GenBank/DDBJ databases">
        <title>First Annotated Genome of the Yellow-green Alga Tribonema minus.</title>
        <authorList>
            <person name="Mahan K.M."/>
        </authorList>
    </citation>
    <scope>NUCLEOTIDE SEQUENCE</scope>
    <source>
        <strain evidence="4">UTEX B ZZ1240</strain>
    </source>
</reference>
<feature type="transmembrane region" description="Helical" evidence="2">
    <location>
        <begin position="539"/>
        <end position="563"/>
    </location>
</feature>
<dbReference type="InterPro" id="IPR018490">
    <property type="entry name" value="cNMP-bd_dom_sf"/>
</dbReference>
<feature type="transmembrane region" description="Helical" evidence="2">
    <location>
        <begin position="300"/>
        <end position="322"/>
    </location>
</feature>
<feature type="transmembrane region" description="Helical" evidence="2">
    <location>
        <begin position="464"/>
        <end position="486"/>
    </location>
</feature>
<dbReference type="PANTHER" id="PTHR10217">
    <property type="entry name" value="VOLTAGE AND LIGAND GATED POTASSIUM CHANNEL"/>
    <property type="match status" value="1"/>
</dbReference>
<protein>
    <recommendedName>
        <fullName evidence="3">Potassium channel domain-containing protein</fullName>
    </recommendedName>
</protein>
<evidence type="ECO:0000313" key="4">
    <source>
        <dbReference type="EMBL" id="KAG5184652.1"/>
    </source>
</evidence>
<dbReference type="EMBL" id="JAFCMP010000157">
    <property type="protein sequence ID" value="KAG5184652.1"/>
    <property type="molecule type" value="Genomic_DNA"/>
</dbReference>
<dbReference type="PROSITE" id="PS51257">
    <property type="entry name" value="PROKAR_LIPOPROTEIN"/>
    <property type="match status" value="1"/>
</dbReference>
<proteinExistence type="predicted"/>
<dbReference type="GO" id="GO:0005249">
    <property type="term" value="F:voltage-gated potassium channel activity"/>
    <property type="evidence" value="ECO:0007669"/>
    <property type="project" value="TreeGrafter"/>
</dbReference>
<keyword evidence="1" id="KW-0175">Coiled coil</keyword>
<accession>A0A835YZG9</accession>
<dbReference type="AlphaFoldDB" id="A0A835YZG9"/>
<dbReference type="PANTHER" id="PTHR10217:SF435">
    <property type="entry name" value="POTASSIUM VOLTAGE-GATED CHANNEL PROTEIN EAG"/>
    <property type="match status" value="1"/>
</dbReference>
<feature type="domain" description="Potassium channel" evidence="3">
    <location>
        <begin position="506"/>
        <end position="562"/>
    </location>
</feature>
<evidence type="ECO:0000256" key="1">
    <source>
        <dbReference type="SAM" id="Coils"/>
    </source>
</evidence>